<keyword evidence="4 6" id="KW-1133">Transmembrane helix</keyword>
<gene>
    <name evidence="8" type="ORF">OTU49_002081</name>
</gene>
<dbReference type="GO" id="GO:0022857">
    <property type="term" value="F:transmembrane transporter activity"/>
    <property type="evidence" value="ECO:0007669"/>
    <property type="project" value="InterPro"/>
</dbReference>
<feature type="transmembrane region" description="Helical" evidence="6">
    <location>
        <begin position="25"/>
        <end position="46"/>
    </location>
</feature>
<dbReference type="EMBL" id="JARKIK010000003">
    <property type="protein sequence ID" value="KAK8753023.1"/>
    <property type="molecule type" value="Genomic_DNA"/>
</dbReference>
<keyword evidence="9" id="KW-1185">Reference proteome</keyword>
<name>A0AAW0YMS8_CHEQU</name>
<dbReference type="InterPro" id="IPR036259">
    <property type="entry name" value="MFS_trans_sf"/>
</dbReference>
<organism evidence="8 9">
    <name type="scientific">Cherax quadricarinatus</name>
    <name type="common">Australian red claw crayfish</name>
    <dbReference type="NCBI Taxonomy" id="27406"/>
    <lineage>
        <taxon>Eukaryota</taxon>
        <taxon>Metazoa</taxon>
        <taxon>Ecdysozoa</taxon>
        <taxon>Arthropoda</taxon>
        <taxon>Crustacea</taxon>
        <taxon>Multicrustacea</taxon>
        <taxon>Malacostraca</taxon>
        <taxon>Eumalacostraca</taxon>
        <taxon>Eucarida</taxon>
        <taxon>Decapoda</taxon>
        <taxon>Pleocyemata</taxon>
        <taxon>Astacidea</taxon>
        <taxon>Parastacoidea</taxon>
        <taxon>Parastacidae</taxon>
        <taxon>Cherax</taxon>
    </lineage>
</organism>
<keyword evidence="3 6" id="KW-0812">Transmembrane</keyword>
<comment type="subcellular location">
    <subcellularLocation>
        <location evidence="1">Membrane</location>
        <topology evidence="1">Multi-pass membrane protein</topology>
    </subcellularLocation>
</comment>
<evidence type="ECO:0000259" key="7">
    <source>
        <dbReference type="PROSITE" id="PS50850"/>
    </source>
</evidence>
<evidence type="ECO:0000313" key="8">
    <source>
        <dbReference type="EMBL" id="KAK8753023.1"/>
    </source>
</evidence>
<dbReference type="SUPFAM" id="SSF103473">
    <property type="entry name" value="MFS general substrate transporter"/>
    <property type="match status" value="1"/>
</dbReference>
<feature type="transmembrane region" description="Helical" evidence="6">
    <location>
        <begin position="128"/>
        <end position="151"/>
    </location>
</feature>
<dbReference type="Proteomes" id="UP001445076">
    <property type="component" value="Unassembled WGS sequence"/>
</dbReference>
<dbReference type="Gene3D" id="1.20.1250.20">
    <property type="entry name" value="MFS general substrate transporter like domains"/>
    <property type="match status" value="1"/>
</dbReference>
<evidence type="ECO:0000256" key="2">
    <source>
        <dbReference type="ARBA" id="ARBA00022448"/>
    </source>
</evidence>
<dbReference type="PROSITE" id="PS50850">
    <property type="entry name" value="MFS"/>
    <property type="match status" value="1"/>
</dbReference>
<reference evidence="8 9" key="1">
    <citation type="journal article" date="2024" name="BMC Genomics">
        <title>Genome assembly of redclaw crayfish (Cherax quadricarinatus) provides insights into its immune adaptation and hypoxia tolerance.</title>
        <authorList>
            <person name="Liu Z."/>
            <person name="Zheng J."/>
            <person name="Li H."/>
            <person name="Fang K."/>
            <person name="Wang S."/>
            <person name="He J."/>
            <person name="Zhou D."/>
            <person name="Weng S."/>
            <person name="Chi M."/>
            <person name="Gu Z."/>
            <person name="He J."/>
            <person name="Li F."/>
            <person name="Wang M."/>
        </authorList>
    </citation>
    <scope>NUCLEOTIDE SEQUENCE [LARGE SCALE GENOMIC DNA]</scope>
    <source>
        <strain evidence="8">ZL_2023a</strain>
    </source>
</reference>
<dbReference type="InterPro" id="IPR020846">
    <property type="entry name" value="MFS_dom"/>
</dbReference>
<evidence type="ECO:0000256" key="3">
    <source>
        <dbReference type="ARBA" id="ARBA00022692"/>
    </source>
</evidence>
<dbReference type="Pfam" id="PF07690">
    <property type="entry name" value="MFS_1"/>
    <property type="match status" value="1"/>
</dbReference>
<evidence type="ECO:0000256" key="1">
    <source>
        <dbReference type="ARBA" id="ARBA00004141"/>
    </source>
</evidence>
<dbReference type="InterPro" id="IPR050930">
    <property type="entry name" value="MFS_Vesicular_Transporter"/>
</dbReference>
<evidence type="ECO:0000256" key="6">
    <source>
        <dbReference type="SAM" id="Phobius"/>
    </source>
</evidence>
<sequence>MVSFYFLPDYYDEDKKSEKSEEVKIWKIFTIGGIYVSFITFIFSTMSNGFLSITLEPQVLRKYGLSPLYVGLLFGLKDGANSLASPFWGYVCDRYWRVKIFILVSSCLALMSFFLLGPFPGIPLHRTLSVVILALILNGIGIGGQQVAGVVDAMREVVLVK</sequence>
<proteinExistence type="predicted"/>
<keyword evidence="2" id="KW-0813">Transport</keyword>
<evidence type="ECO:0000313" key="9">
    <source>
        <dbReference type="Proteomes" id="UP001445076"/>
    </source>
</evidence>
<dbReference type="PANTHER" id="PTHR23506:SF26">
    <property type="entry name" value="MFS-TYPE TRANSPORTER SLC18B1"/>
    <property type="match status" value="1"/>
</dbReference>
<feature type="non-terminal residue" evidence="8">
    <location>
        <position position="161"/>
    </location>
</feature>
<comment type="caution">
    <text evidence="8">The sequence shown here is derived from an EMBL/GenBank/DDBJ whole genome shotgun (WGS) entry which is preliminary data.</text>
</comment>
<dbReference type="InterPro" id="IPR011701">
    <property type="entry name" value="MFS"/>
</dbReference>
<accession>A0AAW0YMS8</accession>
<keyword evidence="5 6" id="KW-0472">Membrane</keyword>
<evidence type="ECO:0000256" key="5">
    <source>
        <dbReference type="ARBA" id="ARBA00023136"/>
    </source>
</evidence>
<dbReference type="PANTHER" id="PTHR23506">
    <property type="entry name" value="GH10249P"/>
    <property type="match status" value="1"/>
</dbReference>
<evidence type="ECO:0000256" key="4">
    <source>
        <dbReference type="ARBA" id="ARBA00022989"/>
    </source>
</evidence>
<protein>
    <recommendedName>
        <fullName evidence="7">Major facilitator superfamily (MFS) profile domain-containing protein</fullName>
    </recommendedName>
</protein>
<feature type="domain" description="Major facilitator superfamily (MFS) profile" evidence="7">
    <location>
        <begin position="33"/>
        <end position="161"/>
    </location>
</feature>
<feature type="transmembrane region" description="Helical" evidence="6">
    <location>
        <begin position="100"/>
        <end position="122"/>
    </location>
</feature>
<dbReference type="AlphaFoldDB" id="A0AAW0YMS8"/>
<dbReference type="GO" id="GO:0016020">
    <property type="term" value="C:membrane"/>
    <property type="evidence" value="ECO:0007669"/>
    <property type="project" value="UniProtKB-SubCell"/>
</dbReference>